<dbReference type="EMBL" id="AGQV01000001">
    <property type="protein sequence ID" value="EHH68732.1"/>
    <property type="molecule type" value="Genomic_DNA"/>
</dbReference>
<dbReference type="InterPro" id="IPR017853">
    <property type="entry name" value="GH"/>
</dbReference>
<reference evidence="9 10" key="1">
    <citation type="submission" date="2011-10" db="EMBL/GenBank/DDBJ databases">
        <title>Genome sequence of Gluconobacter morbifer G707, isolated from Drosophila gut.</title>
        <authorList>
            <person name="Lee W.-J."/>
            <person name="Kim E.-K."/>
        </authorList>
    </citation>
    <scope>NUCLEOTIDE SEQUENCE [LARGE SCALE GENOMIC DNA]</scope>
    <source>
        <strain evidence="9 10">G707</strain>
    </source>
</reference>
<dbReference type="GO" id="GO:0004563">
    <property type="term" value="F:beta-N-acetylhexosaminidase activity"/>
    <property type="evidence" value="ECO:0007669"/>
    <property type="project" value="InterPro"/>
</dbReference>
<evidence type="ECO:0000256" key="3">
    <source>
        <dbReference type="ARBA" id="ARBA00023295"/>
    </source>
</evidence>
<dbReference type="Gene3D" id="3.20.20.80">
    <property type="entry name" value="Glycosidases"/>
    <property type="match status" value="1"/>
</dbReference>
<sequence>MKSDKGVCLRNVLPRVLALSVTALTALSGFAAPVHAGDLSAPALMPVPKSVHLSDGAIPLQDGLTVVWDTEPSALLKRAASRFVDRLDRLAGRIQPVPVSSTWPGGTPATLHVRFSPDADFLSVKAKEGYTLSVDAGQVSLVADGPEGVLRGMSTILQLVQNGRNGAQLDFAQITDSPRFPWRGIMIDTSRHFMTIETLRRQLDAMELLKLNVLHLHLSDGTGFRVESHVLPELTAKGSHGQYYTQAQMRDLVAYARDRGIRIVPEFDVPGHALALLLARPELAAQSPVNPVAKNLNTAAFDPTLPETLHVIRELYGEMGKLFPDHYFHSGGDEVNPKEWVTNLKIVAYMKAHHFDTPQALQAAFTAQVEKILSTQGKVMVGWDEVSEAPIPKTVVVEPWRSSKFTASATAAGHPVIVSVGYYLDLLQPAAQHYLVDPYDPAAVGVNRADAKRMISKGMDPVLVNAFLIDPPPPPLNDAQKQLVLGGEAPLWSEVVTDEMLDGRFWPRAAAIAERFWSAADVRDVPDMYRRLNVVGSELEQTGLKARSNAARMAERLSPADPSPVETLAEATVPLRNYAMNRYVEHHDKTLDAIGEIVSPDPAAAIRFNELAARYAQGDHALAGQLRAMLQGWVNNDAAFSQVAVAAGLAPAVPVAHDVAVLAQMGLDALAHPHRKMPEASLAVLKNWTTVLSDSDNLVKAASGKLESPAGLMIAIVPGIHALCGE</sequence>
<feature type="signal peptide" evidence="6">
    <location>
        <begin position="1"/>
        <end position="36"/>
    </location>
</feature>
<dbReference type="Pfam" id="PF00728">
    <property type="entry name" value="Glyco_hydro_20"/>
    <property type="match status" value="1"/>
</dbReference>
<organism evidence="9 10">
    <name type="scientific">Gluconobacter morbifer G707</name>
    <dbReference type="NCBI Taxonomy" id="1088869"/>
    <lineage>
        <taxon>Bacteria</taxon>
        <taxon>Pseudomonadati</taxon>
        <taxon>Pseudomonadota</taxon>
        <taxon>Alphaproteobacteria</taxon>
        <taxon>Acetobacterales</taxon>
        <taxon>Acetobacteraceae</taxon>
        <taxon>Gluconobacter</taxon>
    </lineage>
</organism>
<gene>
    <name evidence="9" type="ORF">GMO_00390</name>
</gene>
<comment type="caution">
    <text evidence="9">The sequence shown here is derived from an EMBL/GenBank/DDBJ whole genome shotgun (WGS) entry which is preliminary data.</text>
</comment>
<evidence type="ECO:0000256" key="5">
    <source>
        <dbReference type="PIRSR" id="PIRSR625705-1"/>
    </source>
</evidence>
<dbReference type="GO" id="GO:0005975">
    <property type="term" value="P:carbohydrate metabolic process"/>
    <property type="evidence" value="ECO:0007669"/>
    <property type="project" value="InterPro"/>
</dbReference>
<dbReference type="PRINTS" id="PR00738">
    <property type="entry name" value="GLHYDRLASE20"/>
</dbReference>
<evidence type="ECO:0000256" key="1">
    <source>
        <dbReference type="ARBA" id="ARBA00006285"/>
    </source>
</evidence>
<comment type="similarity">
    <text evidence="1">Belongs to the glycosyl hydrolase 20 family.</text>
</comment>
<feature type="chain" id="PRO_5003489677" description="N-acetyl-beta-glucosaminidase" evidence="6">
    <location>
        <begin position="37"/>
        <end position="726"/>
    </location>
</feature>
<dbReference type="SUPFAM" id="SSF55545">
    <property type="entry name" value="beta-N-acetylhexosaminidase-like domain"/>
    <property type="match status" value="1"/>
</dbReference>
<evidence type="ECO:0000313" key="10">
    <source>
        <dbReference type="Proteomes" id="UP000004949"/>
    </source>
</evidence>
<evidence type="ECO:0000259" key="7">
    <source>
        <dbReference type="Pfam" id="PF00728"/>
    </source>
</evidence>
<dbReference type="GO" id="GO:0005764">
    <property type="term" value="C:lysosome"/>
    <property type="evidence" value="ECO:0007669"/>
    <property type="project" value="TreeGrafter"/>
</dbReference>
<keyword evidence="6" id="KW-0732">Signal</keyword>
<dbReference type="PANTHER" id="PTHR22600:SF21">
    <property type="entry name" value="BETA-HEXOSAMINIDASE A"/>
    <property type="match status" value="1"/>
</dbReference>
<evidence type="ECO:0000259" key="8">
    <source>
        <dbReference type="Pfam" id="PF02838"/>
    </source>
</evidence>
<dbReference type="eggNOG" id="COG3525">
    <property type="taxonomic scope" value="Bacteria"/>
</dbReference>
<evidence type="ECO:0000256" key="2">
    <source>
        <dbReference type="ARBA" id="ARBA00022801"/>
    </source>
</evidence>
<dbReference type="PANTHER" id="PTHR22600">
    <property type="entry name" value="BETA-HEXOSAMINIDASE"/>
    <property type="match status" value="1"/>
</dbReference>
<dbReference type="Gene3D" id="3.30.379.10">
    <property type="entry name" value="Chitobiase/beta-hexosaminidase domain 2-like"/>
    <property type="match status" value="1"/>
</dbReference>
<keyword evidence="2 9" id="KW-0378">Hydrolase</keyword>
<dbReference type="InterPro" id="IPR029018">
    <property type="entry name" value="Hex-like_dom2"/>
</dbReference>
<evidence type="ECO:0000313" key="9">
    <source>
        <dbReference type="EMBL" id="EHH68732.1"/>
    </source>
</evidence>
<dbReference type="PATRIC" id="fig|1088869.3.peg.37"/>
<evidence type="ECO:0000256" key="6">
    <source>
        <dbReference type="SAM" id="SignalP"/>
    </source>
</evidence>
<proteinExistence type="inferred from homology"/>
<dbReference type="InterPro" id="IPR015883">
    <property type="entry name" value="Glyco_hydro_20_cat"/>
</dbReference>
<dbReference type="Pfam" id="PF02838">
    <property type="entry name" value="Glyco_hydro_20b"/>
    <property type="match status" value="1"/>
</dbReference>
<name>G6XEX4_9PROT</name>
<keyword evidence="3 9" id="KW-0326">Glycosidase</keyword>
<protein>
    <recommendedName>
        <fullName evidence="4">N-acetyl-beta-glucosaminidase</fullName>
    </recommendedName>
</protein>
<dbReference type="RefSeq" id="WP_008850190.1">
    <property type="nucleotide sequence ID" value="NZ_AGQV01000001.1"/>
</dbReference>
<accession>G6XEX4</accession>
<dbReference type="InterPro" id="IPR025705">
    <property type="entry name" value="Beta_hexosaminidase_sua/sub"/>
</dbReference>
<dbReference type="Proteomes" id="UP000004949">
    <property type="component" value="Unassembled WGS sequence"/>
</dbReference>
<feature type="active site" description="Proton donor" evidence="5">
    <location>
        <position position="334"/>
    </location>
</feature>
<dbReference type="AlphaFoldDB" id="G6XEX4"/>
<feature type="domain" description="Beta-hexosaminidase bacterial type N-terminal" evidence="8">
    <location>
        <begin position="42"/>
        <end position="176"/>
    </location>
</feature>
<dbReference type="SUPFAM" id="SSF51445">
    <property type="entry name" value="(Trans)glycosidases"/>
    <property type="match status" value="1"/>
</dbReference>
<dbReference type="InterPro" id="IPR015882">
    <property type="entry name" value="HEX_bac_N"/>
</dbReference>
<dbReference type="STRING" id="1088869.GMO_00390"/>
<evidence type="ECO:0000256" key="4">
    <source>
        <dbReference type="ARBA" id="ARBA00033000"/>
    </source>
</evidence>
<dbReference type="GO" id="GO:0006689">
    <property type="term" value="P:ganglioside catabolic process"/>
    <property type="evidence" value="ECO:0007669"/>
    <property type="project" value="TreeGrafter"/>
</dbReference>
<keyword evidence="10" id="KW-1185">Reference proteome</keyword>
<feature type="domain" description="Glycoside hydrolase family 20 catalytic" evidence="7">
    <location>
        <begin position="180"/>
        <end position="519"/>
    </location>
</feature>
<dbReference type="GO" id="GO:0030203">
    <property type="term" value="P:glycosaminoglycan metabolic process"/>
    <property type="evidence" value="ECO:0007669"/>
    <property type="project" value="TreeGrafter"/>
</dbReference>
<dbReference type="GO" id="GO:0016020">
    <property type="term" value="C:membrane"/>
    <property type="evidence" value="ECO:0007669"/>
    <property type="project" value="TreeGrafter"/>
</dbReference>